<name>A0A9I9CJF4_CUCME</name>
<feature type="compositionally biased region" description="Basic and acidic residues" evidence="1">
    <location>
        <begin position="1"/>
        <end position="30"/>
    </location>
</feature>
<evidence type="ECO:0000313" key="2">
    <source>
        <dbReference type="EnsemblPlants" id="MELO3C004501.2.1"/>
    </source>
</evidence>
<dbReference type="EnsemblPlants" id="MELO3C004501.2.1">
    <property type="protein sequence ID" value="MELO3C004501.2.1"/>
    <property type="gene ID" value="MELO3C004501.2"/>
</dbReference>
<accession>A0A9I9CJF4</accession>
<reference evidence="2" key="1">
    <citation type="submission" date="2023-03" db="UniProtKB">
        <authorList>
            <consortium name="EnsemblPlants"/>
        </authorList>
    </citation>
    <scope>IDENTIFICATION</scope>
</reference>
<dbReference type="Gramene" id="MELO3C004501.2.1">
    <property type="protein sequence ID" value="MELO3C004501.2.1"/>
    <property type="gene ID" value="MELO3C004501.2"/>
</dbReference>
<sequence length="55" mass="6467">MKEPTTVIDEGRHGDSNGATKENKRKEKLPTKKRLKKTQNENYEEEEEHLQKNSN</sequence>
<dbReference type="AlphaFoldDB" id="A0A9I9CJF4"/>
<evidence type="ECO:0000256" key="1">
    <source>
        <dbReference type="SAM" id="MobiDB-lite"/>
    </source>
</evidence>
<feature type="region of interest" description="Disordered" evidence="1">
    <location>
        <begin position="1"/>
        <end position="55"/>
    </location>
</feature>
<organism evidence="2">
    <name type="scientific">Cucumis melo</name>
    <name type="common">Muskmelon</name>
    <dbReference type="NCBI Taxonomy" id="3656"/>
    <lineage>
        <taxon>Eukaryota</taxon>
        <taxon>Viridiplantae</taxon>
        <taxon>Streptophyta</taxon>
        <taxon>Embryophyta</taxon>
        <taxon>Tracheophyta</taxon>
        <taxon>Spermatophyta</taxon>
        <taxon>Magnoliopsida</taxon>
        <taxon>eudicotyledons</taxon>
        <taxon>Gunneridae</taxon>
        <taxon>Pentapetalae</taxon>
        <taxon>rosids</taxon>
        <taxon>fabids</taxon>
        <taxon>Cucurbitales</taxon>
        <taxon>Cucurbitaceae</taxon>
        <taxon>Benincaseae</taxon>
        <taxon>Cucumis</taxon>
    </lineage>
</organism>
<protein>
    <submittedName>
        <fullName evidence="2">Uncharacterized protein</fullName>
    </submittedName>
</protein>
<proteinExistence type="predicted"/>